<evidence type="ECO:0008006" key="4">
    <source>
        <dbReference type="Google" id="ProtNLM"/>
    </source>
</evidence>
<dbReference type="PANTHER" id="PTHR15297:SF2">
    <property type="entry name" value="IMMUNOGLOBULIN SUPERFAMILY MEMBER 6"/>
    <property type="match status" value="1"/>
</dbReference>
<keyword evidence="3" id="KW-1185">Reference proteome</keyword>
<comment type="caution">
    <text evidence="2">The sequence shown here is derived from an EMBL/GenBank/DDBJ whole genome shotgun (WGS) entry which is preliminary data.</text>
</comment>
<dbReference type="AlphaFoldDB" id="A0A8B6BW95"/>
<dbReference type="Proteomes" id="UP000596742">
    <property type="component" value="Unassembled WGS sequence"/>
</dbReference>
<evidence type="ECO:0000313" key="3">
    <source>
        <dbReference type="Proteomes" id="UP000596742"/>
    </source>
</evidence>
<sequence>MAVHRSKQNIQAAGYVTLILMCLNLALFTVQTESADISELKHLNVSVNLTLMTDLVFTNTVSFRCTSNNGNGTWFVFKGPSRNVLFQDKAIGSGYKESKFTMDYFSKDSIQISIRKFDENDIDVYMCSHKDKSSNQLNMGTIEYHQTSVNLTLMTDLVLENTVKLRCESNTGSGTWFIYKGLDHDVMFQDMALGSTYNQSKYKMEQISTETIEIEIRSFEQNDIDVYMCSHKDKSSKNLDLRNMEVYESSVNLTLMTDLVFNNTVTLRCSSNNGYGTWFMYKGTNHSVLFQDETIGSGYNTSKYSVDHLSQKSLEMSINQFDINDIDEYMCSHKEKLSNLLDLRTTKNNTSEIPSERHETQTHVAVIATVVPVIIIGIVVAVICIIRKRAPGCRREEFNRILFTRRR</sequence>
<dbReference type="OrthoDB" id="6175825at2759"/>
<keyword evidence="1" id="KW-0812">Transmembrane</keyword>
<feature type="transmembrane region" description="Helical" evidence="1">
    <location>
        <begin position="12"/>
        <end position="30"/>
    </location>
</feature>
<organism evidence="2 3">
    <name type="scientific">Mytilus galloprovincialis</name>
    <name type="common">Mediterranean mussel</name>
    <dbReference type="NCBI Taxonomy" id="29158"/>
    <lineage>
        <taxon>Eukaryota</taxon>
        <taxon>Metazoa</taxon>
        <taxon>Spiralia</taxon>
        <taxon>Lophotrochozoa</taxon>
        <taxon>Mollusca</taxon>
        <taxon>Bivalvia</taxon>
        <taxon>Autobranchia</taxon>
        <taxon>Pteriomorphia</taxon>
        <taxon>Mytilida</taxon>
        <taxon>Mytiloidea</taxon>
        <taxon>Mytilidae</taxon>
        <taxon>Mytilinae</taxon>
        <taxon>Mytilus</taxon>
    </lineage>
</organism>
<dbReference type="PANTHER" id="PTHR15297">
    <property type="entry name" value="IMMUNOGLOBULIN SUPERFAMILY MEMBER 6"/>
    <property type="match status" value="1"/>
</dbReference>
<gene>
    <name evidence="2" type="ORF">MGAL_10B031993</name>
</gene>
<proteinExistence type="predicted"/>
<dbReference type="Gene3D" id="2.60.40.10">
    <property type="entry name" value="Immunoglobulins"/>
    <property type="match status" value="1"/>
</dbReference>
<evidence type="ECO:0000256" key="1">
    <source>
        <dbReference type="SAM" id="Phobius"/>
    </source>
</evidence>
<evidence type="ECO:0000313" key="2">
    <source>
        <dbReference type="EMBL" id="VDH95661.1"/>
    </source>
</evidence>
<name>A0A8B6BW95_MYTGA</name>
<dbReference type="EMBL" id="UYJE01000719">
    <property type="protein sequence ID" value="VDH95661.1"/>
    <property type="molecule type" value="Genomic_DNA"/>
</dbReference>
<feature type="transmembrane region" description="Helical" evidence="1">
    <location>
        <begin position="364"/>
        <end position="386"/>
    </location>
</feature>
<dbReference type="InterPro" id="IPR013783">
    <property type="entry name" value="Ig-like_fold"/>
</dbReference>
<accession>A0A8B6BW95</accession>
<keyword evidence="1" id="KW-0472">Membrane</keyword>
<dbReference type="InterPro" id="IPR039089">
    <property type="entry name" value="IGSF6"/>
</dbReference>
<keyword evidence="1" id="KW-1133">Transmembrane helix</keyword>
<protein>
    <recommendedName>
        <fullName evidence="4">Ig-like domain-containing protein</fullName>
    </recommendedName>
</protein>
<reference evidence="2" key="1">
    <citation type="submission" date="2018-11" db="EMBL/GenBank/DDBJ databases">
        <authorList>
            <person name="Alioto T."/>
            <person name="Alioto T."/>
        </authorList>
    </citation>
    <scope>NUCLEOTIDE SEQUENCE</scope>
</reference>